<organism evidence="1 2">
    <name type="scientific">Paracoccus homiensis</name>
    <dbReference type="NCBI Taxonomy" id="364199"/>
    <lineage>
        <taxon>Bacteria</taxon>
        <taxon>Pseudomonadati</taxon>
        <taxon>Pseudomonadota</taxon>
        <taxon>Alphaproteobacteria</taxon>
        <taxon>Rhodobacterales</taxon>
        <taxon>Paracoccaceae</taxon>
        <taxon>Paracoccus</taxon>
    </lineage>
</organism>
<name>A0A1I0FUD4_9RHOB</name>
<keyword evidence="2" id="KW-1185">Reference proteome</keyword>
<reference evidence="1 2" key="1">
    <citation type="submission" date="2016-10" db="EMBL/GenBank/DDBJ databases">
        <authorList>
            <person name="de Groot N.N."/>
        </authorList>
    </citation>
    <scope>NUCLEOTIDE SEQUENCE [LARGE SCALE GENOMIC DNA]</scope>
    <source>
        <strain evidence="1 2">DSM 17862</strain>
    </source>
</reference>
<evidence type="ECO:0000313" key="1">
    <source>
        <dbReference type="EMBL" id="SET62119.1"/>
    </source>
</evidence>
<dbReference type="AlphaFoldDB" id="A0A1I0FUD4"/>
<proteinExistence type="predicted"/>
<gene>
    <name evidence="1" type="ORF">SAMN04489858_10766</name>
</gene>
<dbReference type="RefSeq" id="WP_090734906.1">
    <property type="nucleotide sequence ID" value="NZ_FOHO01000007.1"/>
</dbReference>
<dbReference type="OrthoDB" id="118340at2"/>
<protein>
    <submittedName>
        <fullName evidence="1">Uncharacterized protein</fullName>
    </submittedName>
</protein>
<sequence length="142" mass="16131">MFSNFIVARPAFWQEWRQLARAYVDYTRAQGPDAADNRATFYIGPATHYPLRTFVQERLACWILSRGKYSVVHPDYIAQPIHNVDPNDPARGLRRLLRLTYASKKLAKGSGRAGRLGFKIARKLAVLAHGRKQSAFKGARTD</sequence>
<dbReference type="Proteomes" id="UP000199180">
    <property type="component" value="Unassembled WGS sequence"/>
</dbReference>
<evidence type="ECO:0000313" key="2">
    <source>
        <dbReference type="Proteomes" id="UP000199180"/>
    </source>
</evidence>
<dbReference type="EMBL" id="FOHO01000007">
    <property type="protein sequence ID" value="SET62119.1"/>
    <property type="molecule type" value="Genomic_DNA"/>
</dbReference>
<accession>A0A1I0FUD4</accession>